<dbReference type="PANTHER" id="PTHR10625:SF19">
    <property type="entry name" value="HISTONE DEACETYLASE 12"/>
    <property type="match status" value="1"/>
</dbReference>
<dbReference type="InterPro" id="IPR037138">
    <property type="entry name" value="His_deacetylse_dom_sf"/>
</dbReference>
<dbReference type="InterPro" id="IPR000286">
    <property type="entry name" value="HDACs"/>
</dbReference>
<evidence type="ECO:0000256" key="1">
    <source>
        <dbReference type="ARBA" id="ARBA00005947"/>
    </source>
</evidence>
<dbReference type="EMBL" id="FNFO01000002">
    <property type="protein sequence ID" value="SDK38781.1"/>
    <property type="molecule type" value="Genomic_DNA"/>
</dbReference>
<evidence type="ECO:0000313" key="5">
    <source>
        <dbReference type="Proteomes" id="UP000198510"/>
    </source>
</evidence>
<dbReference type="InterPro" id="IPR023801">
    <property type="entry name" value="His_deacetylse_dom"/>
</dbReference>
<dbReference type="InterPro" id="IPR044150">
    <property type="entry name" value="HDAC_classIV"/>
</dbReference>
<evidence type="ECO:0000313" key="4">
    <source>
        <dbReference type="EMBL" id="SDK38781.1"/>
    </source>
</evidence>
<dbReference type="PANTHER" id="PTHR10625">
    <property type="entry name" value="HISTONE DEACETYLASE HDAC1-RELATED"/>
    <property type="match status" value="1"/>
</dbReference>
<dbReference type="Pfam" id="PF00850">
    <property type="entry name" value="Hist_deacetyl"/>
    <property type="match status" value="1"/>
</dbReference>
<dbReference type="RefSeq" id="WP_245705984.1">
    <property type="nucleotide sequence ID" value="NZ_FNFO01000002.1"/>
</dbReference>
<dbReference type="AlphaFoldDB" id="A0A1G9BH03"/>
<comment type="similarity">
    <text evidence="1">Belongs to the histone deacetylase family.</text>
</comment>
<dbReference type="Gene3D" id="3.40.800.20">
    <property type="entry name" value="Histone deacetylase domain"/>
    <property type="match status" value="1"/>
</dbReference>
<evidence type="ECO:0000259" key="3">
    <source>
        <dbReference type="Pfam" id="PF00850"/>
    </source>
</evidence>
<accession>A0A1G9BH03</accession>
<evidence type="ECO:0000256" key="2">
    <source>
        <dbReference type="ARBA" id="ARBA00022801"/>
    </source>
</evidence>
<dbReference type="SUPFAM" id="SSF52768">
    <property type="entry name" value="Arginase/deacetylase"/>
    <property type="match status" value="1"/>
</dbReference>
<reference evidence="4 5" key="1">
    <citation type="submission" date="2016-10" db="EMBL/GenBank/DDBJ databases">
        <authorList>
            <person name="de Groot N.N."/>
        </authorList>
    </citation>
    <scope>NUCLEOTIDE SEQUENCE [LARGE SCALE GENOMIC DNA]</scope>
    <source>
        <strain evidence="4 5">DSM 25186</strain>
    </source>
</reference>
<proteinExistence type="inferred from homology"/>
<dbReference type="GO" id="GO:0004407">
    <property type="term" value="F:histone deacetylase activity"/>
    <property type="evidence" value="ECO:0007669"/>
    <property type="project" value="InterPro"/>
</dbReference>
<dbReference type="GO" id="GO:0040029">
    <property type="term" value="P:epigenetic regulation of gene expression"/>
    <property type="evidence" value="ECO:0007669"/>
    <property type="project" value="TreeGrafter"/>
</dbReference>
<dbReference type="Proteomes" id="UP000198510">
    <property type="component" value="Unassembled WGS sequence"/>
</dbReference>
<sequence>MAKYELIPEQLLYEGTIQRDQLFTPTLLPEEDILRVHDATYWYRLKNLELTRTEIRRTGFPLSAALVERERIIAQGTITAAYVALHYGIGMNVAGGTHHAFTDRGEGFCLLNDQAIAAAHLLAHGLVSKVLIVDLDVHQGNGTAQIFSDDARVFTFSMHGAANYPLRKERSDLDVPLADATDDATYLGLLREVLPHLLEQEQPDFVFYQSGVDILASDKLGRLGVSPQGCRDRDRVVLQACKTRQIPVQVSMGGGYTPQLATVVEAHAHTFRIAEELYF</sequence>
<feature type="domain" description="Histone deacetylase" evidence="3">
    <location>
        <begin position="3"/>
        <end position="268"/>
    </location>
</feature>
<name>A0A1G9BH03_9BACT</name>
<protein>
    <submittedName>
        <fullName evidence="4">Acetoin utilization deacetylase AcuC</fullName>
    </submittedName>
</protein>
<keyword evidence="5" id="KW-1185">Reference proteome</keyword>
<dbReference type="InterPro" id="IPR023696">
    <property type="entry name" value="Ureohydrolase_dom_sf"/>
</dbReference>
<dbReference type="STRING" id="1075417.SAMN05421823_102613"/>
<dbReference type="PRINTS" id="PR01270">
    <property type="entry name" value="HDASUPER"/>
</dbReference>
<keyword evidence="2" id="KW-0378">Hydrolase</keyword>
<dbReference type="GO" id="GO:0016787">
    <property type="term" value="F:hydrolase activity"/>
    <property type="evidence" value="ECO:0007669"/>
    <property type="project" value="UniProtKB-KW"/>
</dbReference>
<dbReference type="CDD" id="cd09993">
    <property type="entry name" value="HDAC_classIV"/>
    <property type="match status" value="1"/>
</dbReference>
<organism evidence="4 5">
    <name type="scientific">Catalinimonas alkaloidigena</name>
    <dbReference type="NCBI Taxonomy" id="1075417"/>
    <lineage>
        <taxon>Bacteria</taxon>
        <taxon>Pseudomonadati</taxon>
        <taxon>Bacteroidota</taxon>
        <taxon>Cytophagia</taxon>
        <taxon>Cytophagales</taxon>
        <taxon>Catalimonadaceae</taxon>
        <taxon>Catalinimonas</taxon>
    </lineage>
</organism>
<gene>
    <name evidence="4" type="ORF">SAMN05421823_102613</name>
</gene>